<dbReference type="STRING" id="56216.A0A1A6HSS1"/>
<dbReference type="AlphaFoldDB" id="A0A1A6HSS1"/>
<evidence type="ECO:0000313" key="2">
    <source>
        <dbReference type="EMBL" id="OBS81269.1"/>
    </source>
</evidence>
<sequence length="92" mass="10671">MTHSQEEFSIHLSQAINYLHSHDRHIKTWAALFIGYTTCYQPQALSQMVNSTDAKLLFSTFKDLKKDPEPAIREFATRQLAFLREVSARSKK</sequence>
<dbReference type="EMBL" id="LZPO01017284">
    <property type="protein sequence ID" value="OBS81269.1"/>
    <property type="molecule type" value="Genomic_DNA"/>
</dbReference>
<proteinExistence type="predicted"/>
<dbReference type="Pfam" id="PF23227">
    <property type="entry name" value="HEAT_MROH2B_C"/>
    <property type="match status" value="1"/>
</dbReference>
<protein>
    <recommendedName>
        <fullName evidence="1">Maestro/Maestro-like HEAT-repeats domain-containing protein</fullName>
    </recommendedName>
</protein>
<evidence type="ECO:0000313" key="3">
    <source>
        <dbReference type="Proteomes" id="UP000092124"/>
    </source>
</evidence>
<accession>A0A1A6HSS1</accession>
<comment type="caution">
    <text evidence="2">The sequence shown here is derived from an EMBL/GenBank/DDBJ whole genome shotgun (WGS) entry which is preliminary data.</text>
</comment>
<dbReference type="SUPFAM" id="SSF48371">
    <property type="entry name" value="ARM repeat"/>
    <property type="match status" value="1"/>
</dbReference>
<dbReference type="Proteomes" id="UP000092124">
    <property type="component" value="Unassembled WGS sequence"/>
</dbReference>
<organism evidence="2 3">
    <name type="scientific">Neotoma lepida</name>
    <name type="common">Desert woodrat</name>
    <dbReference type="NCBI Taxonomy" id="56216"/>
    <lineage>
        <taxon>Eukaryota</taxon>
        <taxon>Metazoa</taxon>
        <taxon>Chordata</taxon>
        <taxon>Craniata</taxon>
        <taxon>Vertebrata</taxon>
        <taxon>Euteleostomi</taxon>
        <taxon>Mammalia</taxon>
        <taxon>Eutheria</taxon>
        <taxon>Euarchontoglires</taxon>
        <taxon>Glires</taxon>
        <taxon>Rodentia</taxon>
        <taxon>Myomorpha</taxon>
        <taxon>Muroidea</taxon>
        <taxon>Cricetidae</taxon>
        <taxon>Neotominae</taxon>
        <taxon>Neotoma</taxon>
    </lineage>
</organism>
<dbReference type="InterPro" id="IPR055406">
    <property type="entry name" value="HEAT_Maestro"/>
</dbReference>
<evidence type="ECO:0000259" key="1">
    <source>
        <dbReference type="Pfam" id="PF23227"/>
    </source>
</evidence>
<dbReference type="InterPro" id="IPR016024">
    <property type="entry name" value="ARM-type_fold"/>
</dbReference>
<keyword evidence="3" id="KW-1185">Reference proteome</keyword>
<gene>
    <name evidence="2" type="ORF">A6R68_20534</name>
</gene>
<feature type="domain" description="Maestro/Maestro-like HEAT-repeats" evidence="1">
    <location>
        <begin position="1"/>
        <end position="83"/>
    </location>
</feature>
<reference evidence="2 3" key="1">
    <citation type="submission" date="2016-06" db="EMBL/GenBank/DDBJ databases">
        <title>The Draft Genome Sequence and Annotation of the Desert Woodrat Neotoma lepida.</title>
        <authorList>
            <person name="Campbell M."/>
            <person name="Oakeson K.F."/>
            <person name="Yandell M."/>
            <person name="Halpert J.R."/>
            <person name="Dearing D."/>
        </authorList>
    </citation>
    <scope>NUCLEOTIDE SEQUENCE [LARGE SCALE GENOMIC DNA]</scope>
    <source>
        <strain evidence="2">417</strain>
        <tissue evidence="2">Liver</tissue>
    </source>
</reference>
<name>A0A1A6HSS1_NEOLE</name>